<protein>
    <recommendedName>
        <fullName evidence="4">DUF4350 domain-containing protein</fullName>
    </recommendedName>
</protein>
<organism evidence="2 3">
    <name type="scientific">Aeropyrum pernix</name>
    <dbReference type="NCBI Taxonomy" id="56636"/>
    <lineage>
        <taxon>Archaea</taxon>
        <taxon>Thermoproteota</taxon>
        <taxon>Thermoprotei</taxon>
        <taxon>Desulfurococcales</taxon>
        <taxon>Desulfurococcaceae</taxon>
        <taxon>Aeropyrum</taxon>
    </lineage>
</organism>
<feature type="transmembrane region" description="Helical" evidence="1">
    <location>
        <begin position="313"/>
        <end position="331"/>
    </location>
</feature>
<evidence type="ECO:0008006" key="4">
    <source>
        <dbReference type="Google" id="ProtNLM"/>
    </source>
</evidence>
<dbReference type="Proteomes" id="UP000291213">
    <property type="component" value="Unassembled WGS sequence"/>
</dbReference>
<reference evidence="2 3" key="1">
    <citation type="submission" date="2017-02" db="EMBL/GenBank/DDBJ databases">
        <title>isolation and characterization of a novel temperate virus Aeropyrum globular virus 1 infecting hyperthermophilic archaeon Aeropyrum.</title>
        <authorList>
            <person name="Yumiya M."/>
            <person name="Yoshida T."/>
            <person name="Sako Y."/>
        </authorList>
    </citation>
    <scope>NUCLEOTIDE SEQUENCE [LARGE SCALE GENOMIC DNA]</scope>
    <source>
        <strain evidence="2 3">YK1-12-2013</strain>
    </source>
</reference>
<keyword evidence="1" id="KW-1133">Transmembrane helix</keyword>
<evidence type="ECO:0000313" key="2">
    <source>
        <dbReference type="EMBL" id="GBF09614.1"/>
    </source>
</evidence>
<keyword evidence="1" id="KW-0472">Membrane</keyword>
<dbReference type="AlphaFoldDB" id="A0A401HB36"/>
<proteinExistence type="predicted"/>
<keyword evidence="1" id="KW-0812">Transmembrane</keyword>
<evidence type="ECO:0000256" key="1">
    <source>
        <dbReference type="SAM" id="Phobius"/>
    </source>
</evidence>
<comment type="caution">
    <text evidence="2">The sequence shown here is derived from an EMBL/GenBank/DDBJ whole genome shotgun (WGS) entry which is preliminary data.</text>
</comment>
<gene>
    <name evidence="2" type="ORF">apy_13390</name>
</gene>
<sequence>MVIDKRVLTVFLILIAILGSMETRPRALIFSIATPSDAPLPYNDGPLGASDLAASLENMGYSVTVLPEVDDVARILAGPGGERLVFIVIGADSLRGDVLAKLLTVLADNGDARVSLVYADEEPPLPLDSVEWKRLQTSFCGQQYFGLGEVEPAESLVVSTSDGRISVLTGFAAPLVLEVYGGISYASKPPGGEEVFLYAWPSLGEVRGFWYSLGGVCGGEDRLVVIGDSTLFLNNYYSRSEGYINIASLIMAKAAPEGEATVVFVQELYISQRERMNVAVMLAPSILLTAAADLYSTLESGVRAFIGETPLKPAFAGSVAVFLLAVLPLFVKGRRRQVG</sequence>
<dbReference type="EMBL" id="BDMD01000078">
    <property type="protein sequence ID" value="GBF09614.1"/>
    <property type="molecule type" value="Genomic_DNA"/>
</dbReference>
<evidence type="ECO:0000313" key="3">
    <source>
        <dbReference type="Proteomes" id="UP000291213"/>
    </source>
</evidence>
<name>A0A401HB36_AERPX</name>
<accession>A0A401HB36</accession>